<dbReference type="CDD" id="cd14726">
    <property type="entry name" value="TraB_PrgY-like"/>
    <property type="match status" value="1"/>
</dbReference>
<feature type="transmembrane region" description="Helical" evidence="1">
    <location>
        <begin position="267"/>
        <end position="284"/>
    </location>
</feature>
<name>A0A8J7Q9G9_9BACT</name>
<accession>A0A8J7Q9G9</accession>
<keyword evidence="1" id="KW-0812">Transmembrane</keyword>
<evidence type="ECO:0000256" key="1">
    <source>
        <dbReference type="SAM" id="Phobius"/>
    </source>
</evidence>
<proteinExistence type="predicted"/>
<feature type="transmembrane region" description="Helical" evidence="1">
    <location>
        <begin position="321"/>
        <end position="346"/>
    </location>
</feature>
<dbReference type="InterPro" id="IPR005230">
    <property type="entry name" value="TraB_bac"/>
</dbReference>
<dbReference type="PANTHER" id="PTHR21530">
    <property type="entry name" value="PHEROMONE SHUTDOWN PROTEIN"/>
    <property type="match status" value="1"/>
</dbReference>
<feature type="transmembrane region" description="Helical" evidence="1">
    <location>
        <begin position="296"/>
        <end position="315"/>
    </location>
</feature>
<comment type="caution">
    <text evidence="2">The sequence shown here is derived from an EMBL/GenBank/DDBJ whole genome shotgun (WGS) entry which is preliminary data.</text>
</comment>
<organism evidence="2 3">
    <name type="scientific">Acanthopleuribacter pedis</name>
    <dbReference type="NCBI Taxonomy" id="442870"/>
    <lineage>
        <taxon>Bacteria</taxon>
        <taxon>Pseudomonadati</taxon>
        <taxon>Acidobacteriota</taxon>
        <taxon>Holophagae</taxon>
        <taxon>Acanthopleuribacterales</taxon>
        <taxon>Acanthopleuribacteraceae</taxon>
        <taxon>Acanthopleuribacter</taxon>
    </lineage>
</organism>
<sequence>MTDIPSTTPSETPIAQETLAAMSKNLISLQKDGKTYYILGTAHISQTSVDEVKKVIEEIKPDTVCVELCETRYRALTDASQWEKLNIGQVIRDGKALFLLASLAFSSFQRRMGDQVGVKPGSELLEGIRQAEAHGAELVLADRDIQITLKRTWGNLGFWKKFMLLGGLLESMLEDEKITDEDLEKLKEKDQLTDAMEAFAEAMPEVKTPLIDERDQFLMSKIEEAPGKTIVAVVGAGHVAGMTQWLGKTVDRARISKIPPPSRWLKIAQWAIPVLVIALFGYGIHKNHERAWIDMLQAWILPNSIMCAVFTLLAGARPLSILSAFVAAPITSLNPALGAGMVVGLVEAWQRKPTVKDCEQIPEDIKSFRGFFRNQFTRCLVVFMMANLGSMFGTWIGVGWMVSLVGGSPS</sequence>
<keyword evidence="1" id="KW-0472">Membrane</keyword>
<keyword evidence="3" id="KW-1185">Reference proteome</keyword>
<dbReference type="EMBL" id="JAFREP010000001">
    <property type="protein sequence ID" value="MBO1316841.1"/>
    <property type="molecule type" value="Genomic_DNA"/>
</dbReference>
<dbReference type="InterPro" id="IPR046345">
    <property type="entry name" value="TraB_PrgY-like"/>
</dbReference>
<gene>
    <name evidence="2" type="ORF">J3U88_00110</name>
</gene>
<dbReference type="Pfam" id="PF01963">
    <property type="entry name" value="TraB_PrgY_gumN"/>
    <property type="match status" value="1"/>
</dbReference>
<dbReference type="RefSeq" id="WP_207856078.1">
    <property type="nucleotide sequence ID" value="NZ_JAFREP010000001.1"/>
</dbReference>
<evidence type="ECO:0000313" key="3">
    <source>
        <dbReference type="Proteomes" id="UP000664417"/>
    </source>
</evidence>
<reference evidence="2" key="1">
    <citation type="submission" date="2021-03" db="EMBL/GenBank/DDBJ databases">
        <authorList>
            <person name="Wang G."/>
        </authorList>
    </citation>
    <scope>NUCLEOTIDE SEQUENCE</scope>
    <source>
        <strain evidence="2">KCTC 12899</strain>
    </source>
</reference>
<dbReference type="Proteomes" id="UP000664417">
    <property type="component" value="Unassembled WGS sequence"/>
</dbReference>
<dbReference type="InterPro" id="IPR002816">
    <property type="entry name" value="TraB/PrgY/GumN_fam"/>
</dbReference>
<keyword evidence="1" id="KW-1133">Transmembrane helix</keyword>
<feature type="transmembrane region" description="Helical" evidence="1">
    <location>
        <begin position="379"/>
        <end position="402"/>
    </location>
</feature>
<dbReference type="PANTHER" id="PTHR21530:SF7">
    <property type="entry name" value="TRAB DOMAIN-CONTAINING PROTEIN"/>
    <property type="match status" value="1"/>
</dbReference>
<dbReference type="NCBIfam" id="TIGR00261">
    <property type="entry name" value="traB"/>
    <property type="match status" value="1"/>
</dbReference>
<dbReference type="AlphaFoldDB" id="A0A8J7Q9G9"/>
<evidence type="ECO:0000313" key="2">
    <source>
        <dbReference type="EMBL" id="MBO1316841.1"/>
    </source>
</evidence>
<protein>
    <submittedName>
        <fullName evidence="2">TraB/GumN family protein</fullName>
    </submittedName>
</protein>